<protein>
    <recommendedName>
        <fullName evidence="3">Peptidase S24/S26A/S26B/S26C domain-containing protein</fullName>
    </recommendedName>
</protein>
<accession>A0A3E5FMK0</accession>
<evidence type="ECO:0000313" key="2">
    <source>
        <dbReference type="Proteomes" id="UP000261087"/>
    </source>
</evidence>
<dbReference type="RefSeq" id="WP_004609116.1">
    <property type="nucleotide sequence ID" value="NZ_CABKNM010000010.1"/>
</dbReference>
<proteinExistence type="predicted"/>
<gene>
    <name evidence="1" type="ORF">DXB31_10935</name>
</gene>
<organism evidence="1 2">
    <name type="scientific">Thomasclavelia spiroformis</name>
    <dbReference type="NCBI Taxonomy" id="29348"/>
    <lineage>
        <taxon>Bacteria</taxon>
        <taxon>Bacillati</taxon>
        <taxon>Bacillota</taxon>
        <taxon>Erysipelotrichia</taxon>
        <taxon>Erysipelotrichales</taxon>
        <taxon>Coprobacillaceae</taxon>
        <taxon>Thomasclavelia</taxon>
    </lineage>
</organism>
<dbReference type="SUPFAM" id="SSF51306">
    <property type="entry name" value="LexA/Signal peptidase"/>
    <property type="match status" value="1"/>
</dbReference>
<sequence>MEEILLEKNKLINAPVGVSMLPLLRPNRDVVILENNLKPEIYDVVLYKRDNGKYILHRIIDVDSNGYVMCGDNQFIKELGIKKEQILAVMTGFYRDKKYYESSNRYYQWYVKVWCYSLKLRRVFIVILKIYRKIRQFIYVSRK</sequence>
<evidence type="ECO:0008006" key="3">
    <source>
        <dbReference type="Google" id="ProtNLM"/>
    </source>
</evidence>
<dbReference type="GeneID" id="94016689"/>
<dbReference type="Proteomes" id="UP000261087">
    <property type="component" value="Unassembled WGS sequence"/>
</dbReference>
<dbReference type="InterPro" id="IPR036286">
    <property type="entry name" value="LexA/Signal_pep-like_sf"/>
</dbReference>
<comment type="caution">
    <text evidence="1">The sequence shown here is derived from an EMBL/GenBank/DDBJ whole genome shotgun (WGS) entry which is preliminary data.</text>
</comment>
<dbReference type="AlphaFoldDB" id="A0A3E5FMK0"/>
<name>A0A3E5FMK0_9FIRM</name>
<dbReference type="EMBL" id="QSVF01000038">
    <property type="protein sequence ID" value="RGO06929.1"/>
    <property type="molecule type" value="Genomic_DNA"/>
</dbReference>
<evidence type="ECO:0000313" key="1">
    <source>
        <dbReference type="EMBL" id="RGO06929.1"/>
    </source>
</evidence>
<reference evidence="1 2" key="1">
    <citation type="submission" date="2018-08" db="EMBL/GenBank/DDBJ databases">
        <title>A genome reference for cultivated species of the human gut microbiota.</title>
        <authorList>
            <person name="Zou Y."/>
            <person name="Xue W."/>
            <person name="Luo G."/>
        </authorList>
    </citation>
    <scope>NUCLEOTIDE SEQUENCE [LARGE SCALE GENOMIC DNA]</scope>
    <source>
        <strain evidence="1 2">OM02-6</strain>
    </source>
</reference>
<dbReference type="CDD" id="cd06462">
    <property type="entry name" value="Peptidase_S24_S26"/>
    <property type="match status" value="1"/>
</dbReference>